<feature type="transmembrane region" description="Helical" evidence="1">
    <location>
        <begin position="95"/>
        <end position="116"/>
    </location>
</feature>
<feature type="transmembrane region" description="Helical" evidence="1">
    <location>
        <begin position="70"/>
        <end position="89"/>
    </location>
</feature>
<dbReference type="Proteomes" id="UP001298424">
    <property type="component" value="Unassembled WGS sequence"/>
</dbReference>
<protein>
    <submittedName>
        <fullName evidence="2">DoxX-like family protein</fullName>
    </submittedName>
</protein>
<organism evidence="2 3">
    <name type="scientific">Kingella pumchi</name>
    <dbReference type="NCBI Taxonomy" id="2779506"/>
    <lineage>
        <taxon>Bacteria</taxon>
        <taxon>Pseudomonadati</taxon>
        <taxon>Pseudomonadota</taxon>
        <taxon>Betaproteobacteria</taxon>
        <taxon>Neisseriales</taxon>
        <taxon>Neisseriaceae</taxon>
        <taxon>Kingella</taxon>
    </lineage>
</organism>
<feature type="transmembrane region" description="Helical" evidence="1">
    <location>
        <begin position="41"/>
        <end position="63"/>
    </location>
</feature>
<dbReference type="Pfam" id="PF13781">
    <property type="entry name" value="DoxX_3"/>
    <property type="match status" value="1"/>
</dbReference>
<evidence type="ECO:0000313" key="2">
    <source>
        <dbReference type="EMBL" id="MCG6502889.1"/>
    </source>
</evidence>
<keyword evidence="1" id="KW-0472">Membrane</keyword>
<sequence length="123" mass="13898">MKPKNYLVCSIAFLWLWSGIQPALFALPQSLDLLAQVGVQAAYRVPLFALSCVLDVFFGLGCATRLRHRAWFWAAQAAVVLVYSAIVAFRLPQMWAHPFAPLVKNVPIAAVMFYLFDANRRRK</sequence>
<keyword evidence="1" id="KW-1133">Transmembrane helix</keyword>
<dbReference type="EMBL" id="JAKOOW010000001">
    <property type="protein sequence ID" value="MCG6502889.1"/>
    <property type="molecule type" value="Genomic_DNA"/>
</dbReference>
<gene>
    <name evidence="2" type="ORF">MB824_00005</name>
</gene>
<keyword evidence="1" id="KW-0812">Transmembrane</keyword>
<evidence type="ECO:0000256" key="1">
    <source>
        <dbReference type="SAM" id="Phobius"/>
    </source>
</evidence>
<proteinExistence type="predicted"/>
<name>A0ABS9NJB6_9NEIS</name>
<evidence type="ECO:0000313" key="3">
    <source>
        <dbReference type="Proteomes" id="UP001298424"/>
    </source>
</evidence>
<accession>A0ABS9NJB6</accession>
<reference evidence="2 3" key="1">
    <citation type="submission" date="2022-02" db="EMBL/GenBank/DDBJ databases">
        <title>Genome sequence data of Kingella unionensis sp. nov. strain CICC 24913 (CCUG 75125).</title>
        <authorList>
            <person name="Xiao M."/>
        </authorList>
    </citation>
    <scope>NUCLEOTIDE SEQUENCE [LARGE SCALE GENOMIC DNA]</scope>
    <source>
        <strain evidence="2 3">CICC 24913</strain>
    </source>
</reference>
<comment type="caution">
    <text evidence="2">The sequence shown here is derived from an EMBL/GenBank/DDBJ whole genome shotgun (WGS) entry which is preliminary data.</text>
</comment>
<dbReference type="InterPro" id="IPR025695">
    <property type="entry name" value="DoxX-like"/>
</dbReference>
<dbReference type="RefSeq" id="WP_238744733.1">
    <property type="nucleotide sequence ID" value="NZ_JAKOOW010000001.1"/>
</dbReference>
<keyword evidence="3" id="KW-1185">Reference proteome</keyword>